<evidence type="ECO:0000313" key="2">
    <source>
        <dbReference type="Proteomes" id="UP001190700"/>
    </source>
</evidence>
<proteinExistence type="predicted"/>
<accession>A0AAE0EN69</accession>
<name>A0AAE0EN69_9CHLO</name>
<reference evidence="1 2" key="1">
    <citation type="journal article" date="2015" name="Genome Biol. Evol.">
        <title>Comparative Genomics of a Bacterivorous Green Alga Reveals Evolutionary Causalities and Consequences of Phago-Mixotrophic Mode of Nutrition.</title>
        <authorList>
            <person name="Burns J.A."/>
            <person name="Paasch A."/>
            <person name="Narechania A."/>
            <person name="Kim E."/>
        </authorList>
    </citation>
    <scope>NUCLEOTIDE SEQUENCE [LARGE SCALE GENOMIC DNA]</scope>
    <source>
        <strain evidence="1 2">PLY_AMNH</strain>
    </source>
</reference>
<dbReference type="EMBL" id="LGRX02035932">
    <property type="protein sequence ID" value="KAK3232660.1"/>
    <property type="molecule type" value="Genomic_DNA"/>
</dbReference>
<dbReference type="AlphaFoldDB" id="A0AAE0EN69"/>
<gene>
    <name evidence="1" type="ORF">CYMTET_56995</name>
</gene>
<organism evidence="1 2">
    <name type="scientific">Cymbomonas tetramitiformis</name>
    <dbReference type="NCBI Taxonomy" id="36881"/>
    <lineage>
        <taxon>Eukaryota</taxon>
        <taxon>Viridiplantae</taxon>
        <taxon>Chlorophyta</taxon>
        <taxon>Pyramimonadophyceae</taxon>
        <taxon>Pyramimonadales</taxon>
        <taxon>Pyramimonadaceae</taxon>
        <taxon>Cymbomonas</taxon>
    </lineage>
</organism>
<keyword evidence="2" id="KW-1185">Reference proteome</keyword>
<sequence length="278" mass="30273">MAARMSEVYASKWKDASGTVRMEDLFTDERLHEDVQDWLSLFQLCALKIQNEAVVEGMGSTMNRHATSVRGLTLDKEAEKGLLMSQRSRDRVGGEGMPVRLDSGGATEVDGECVRGLSVGGCAIRDFPSRMVPKRVRGLFTKCVMAALGRMRLDPEDVEAYKLILLLPRLALQPVRVDGSAMQYVKSKEDAQQGDPLGPPYLGAPLQTVLERVQKRHPEAVTMEMLKKVEKLCYFAHREQARARAAPMTSASLLCPPEAGVPAVGCAGRDGAGGNGEA</sequence>
<protein>
    <submittedName>
        <fullName evidence="1">Uncharacterized protein</fullName>
    </submittedName>
</protein>
<evidence type="ECO:0000313" key="1">
    <source>
        <dbReference type="EMBL" id="KAK3232660.1"/>
    </source>
</evidence>
<dbReference type="Proteomes" id="UP001190700">
    <property type="component" value="Unassembled WGS sequence"/>
</dbReference>
<comment type="caution">
    <text evidence="1">The sequence shown here is derived from an EMBL/GenBank/DDBJ whole genome shotgun (WGS) entry which is preliminary data.</text>
</comment>